<keyword evidence="2" id="KW-1185">Reference proteome</keyword>
<organism evidence="1 2">
    <name type="scientific">Actinocrinis puniceicyclus</name>
    <dbReference type="NCBI Taxonomy" id="977794"/>
    <lineage>
        <taxon>Bacteria</taxon>
        <taxon>Bacillati</taxon>
        <taxon>Actinomycetota</taxon>
        <taxon>Actinomycetes</taxon>
        <taxon>Catenulisporales</taxon>
        <taxon>Actinospicaceae</taxon>
        <taxon>Actinocrinis</taxon>
    </lineage>
</organism>
<proteinExistence type="predicted"/>
<protein>
    <submittedName>
        <fullName evidence="1">Uncharacterized protein</fullName>
    </submittedName>
</protein>
<dbReference type="RefSeq" id="WP_211464789.1">
    <property type="nucleotide sequence ID" value="NZ_JAGSXH010000009.1"/>
</dbReference>
<name>A0A8J8BD02_9ACTN</name>
<gene>
    <name evidence="1" type="ORF">KGA66_04475</name>
</gene>
<evidence type="ECO:0000313" key="2">
    <source>
        <dbReference type="Proteomes" id="UP000677913"/>
    </source>
</evidence>
<dbReference type="AlphaFoldDB" id="A0A8J8BD02"/>
<comment type="caution">
    <text evidence="1">The sequence shown here is derived from an EMBL/GenBank/DDBJ whole genome shotgun (WGS) entry which is preliminary data.</text>
</comment>
<dbReference type="EMBL" id="JAGSXH010000009">
    <property type="protein sequence ID" value="MBS2962289.1"/>
    <property type="molecule type" value="Genomic_DNA"/>
</dbReference>
<sequence>MNGTVLYDGTRWIPALRAVDEMGSGACLAAAAVSRDVHGLVAIANGPDYCLCGRTWPCEQRAASA</sequence>
<reference evidence="1" key="1">
    <citation type="submission" date="2021-04" db="EMBL/GenBank/DDBJ databases">
        <title>Genome based classification of Actinospica acidithermotolerans sp. nov., an actinobacterium isolated from an Indonesian hot spring.</title>
        <authorList>
            <person name="Kusuma A.B."/>
            <person name="Putra K.E."/>
            <person name="Nafisah S."/>
            <person name="Loh J."/>
            <person name="Nouioui I."/>
            <person name="Goodfellow M."/>
        </authorList>
    </citation>
    <scope>NUCLEOTIDE SEQUENCE</scope>
    <source>
        <strain evidence="1">DSM 45618</strain>
    </source>
</reference>
<evidence type="ECO:0000313" key="1">
    <source>
        <dbReference type="EMBL" id="MBS2962289.1"/>
    </source>
</evidence>
<accession>A0A8J8BD02</accession>
<dbReference type="Proteomes" id="UP000677913">
    <property type="component" value="Unassembled WGS sequence"/>
</dbReference>